<evidence type="ECO:0000313" key="4">
    <source>
        <dbReference type="Proteomes" id="UP000317243"/>
    </source>
</evidence>
<organism evidence="3 4">
    <name type="scientific">Thalassoglobus neptunius</name>
    <dbReference type="NCBI Taxonomy" id="1938619"/>
    <lineage>
        <taxon>Bacteria</taxon>
        <taxon>Pseudomonadati</taxon>
        <taxon>Planctomycetota</taxon>
        <taxon>Planctomycetia</taxon>
        <taxon>Planctomycetales</taxon>
        <taxon>Planctomycetaceae</taxon>
        <taxon>Thalassoglobus</taxon>
    </lineage>
</organism>
<evidence type="ECO:0000259" key="2">
    <source>
        <dbReference type="Pfam" id="PF13581"/>
    </source>
</evidence>
<dbReference type="Pfam" id="PF13581">
    <property type="entry name" value="HATPase_c_2"/>
    <property type="match status" value="1"/>
</dbReference>
<evidence type="ECO:0000313" key="3">
    <source>
        <dbReference type="EMBL" id="TWT30534.1"/>
    </source>
</evidence>
<keyword evidence="4" id="KW-1185">Reference proteome</keyword>
<sequence>MEGAGDSAEFLASEPTFLRRNDIGRGESDHWHGRTILTTRCKGDFMHLELTFGNDLLHLPSVRAFANTSLQQLPLDEKSIEAFNVIVEAATENAVVQAYPPGTSGMVTLSIVELHGKLEVAVRDYGMPRDVEALEEELQSAGQNARSRIAALAAEVADEVHWIAYGRDGKALRIVKWLHDDHVTATSSAERIERFADEPPVAPEQSYTFRRMRDDEADKFRS</sequence>
<protein>
    <recommendedName>
        <fullName evidence="2">Histidine kinase/HSP90-like ATPase domain-containing protein</fullName>
    </recommendedName>
</protein>
<evidence type="ECO:0000256" key="1">
    <source>
        <dbReference type="SAM" id="MobiDB-lite"/>
    </source>
</evidence>
<dbReference type="Proteomes" id="UP000317243">
    <property type="component" value="Unassembled WGS sequence"/>
</dbReference>
<name>A0A5C5UVX9_9PLAN</name>
<dbReference type="CDD" id="cd16936">
    <property type="entry name" value="HATPase_RsbW-like"/>
    <property type="match status" value="1"/>
</dbReference>
<dbReference type="InterPro" id="IPR003594">
    <property type="entry name" value="HATPase_dom"/>
</dbReference>
<dbReference type="InterPro" id="IPR036890">
    <property type="entry name" value="HATPase_C_sf"/>
</dbReference>
<feature type="compositionally biased region" description="Basic and acidic residues" evidence="1">
    <location>
        <begin position="211"/>
        <end position="222"/>
    </location>
</feature>
<dbReference type="Gene3D" id="3.30.565.10">
    <property type="entry name" value="Histidine kinase-like ATPase, C-terminal domain"/>
    <property type="match status" value="1"/>
</dbReference>
<reference evidence="3 4" key="1">
    <citation type="submission" date="2019-02" db="EMBL/GenBank/DDBJ databases">
        <title>Deep-cultivation of Planctomycetes and their phenomic and genomic characterization uncovers novel biology.</title>
        <authorList>
            <person name="Wiegand S."/>
            <person name="Jogler M."/>
            <person name="Boedeker C."/>
            <person name="Pinto D."/>
            <person name="Vollmers J."/>
            <person name="Rivas-Marin E."/>
            <person name="Kohn T."/>
            <person name="Peeters S.H."/>
            <person name="Heuer A."/>
            <person name="Rast P."/>
            <person name="Oberbeckmann S."/>
            <person name="Bunk B."/>
            <person name="Jeske O."/>
            <person name="Meyerdierks A."/>
            <person name="Storesund J.E."/>
            <person name="Kallscheuer N."/>
            <person name="Luecker S."/>
            <person name="Lage O.M."/>
            <person name="Pohl T."/>
            <person name="Merkel B.J."/>
            <person name="Hornburger P."/>
            <person name="Mueller R.-W."/>
            <person name="Bruemmer F."/>
            <person name="Labrenz M."/>
            <person name="Spormann A.M."/>
            <person name="Op Den Camp H."/>
            <person name="Overmann J."/>
            <person name="Amann R."/>
            <person name="Jetten M.S.M."/>
            <person name="Mascher T."/>
            <person name="Medema M.H."/>
            <person name="Devos D.P."/>
            <person name="Kaster A.-K."/>
            <person name="Ovreas L."/>
            <person name="Rohde M."/>
            <person name="Galperin M.Y."/>
            <person name="Jogler C."/>
        </authorList>
    </citation>
    <scope>NUCLEOTIDE SEQUENCE [LARGE SCALE GENOMIC DNA]</scope>
    <source>
        <strain evidence="3 4">KOR42</strain>
    </source>
</reference>
<dbReference type="EMBL" id="SIHI01000102">
    <property type="protein sequence ID" value="TWT30534.1"/>
    <property type="molecule type" value="Genomic_DNA"/>
</dbReference>
<dbReference type="AlphaFoldDB" id="A0A5C5UVX9"/>
<gene>
    <name evidence="3" type="ORF">KOR42_54420</name>
</gene>
<comment type="caution">
    <text evidence="3">The sequence shown here is derived from an EMBL/GenBank/DDBJ whole genome shotgun (WGS) entry which is preliminary data.</text>
</comment>
<feature type="domain" description="Histidine kinase/HSP90-like ATPase" evidence="2">
    <location>
        <begin position="55"/>
        <end position="176"/>
    </location>
</feature>
<accession>A0A5C5UVX9</accession>
<feature type="region of interest" description="Disordered" evidence="1">
    <location>
        <begin position="203"/>
        <end position="222"/>
    </location>
</feature>
<proteinExistence type="predicted"/>